<evidence type="ECO:0000256" key="3">
    <source>
        <dbReference type="ARBA" id="ARBA00022989"/>
    </source>
</evidence>
<evidence type="ECO:0000256" key="6">
    <source>
        <dbReference type="SAM" id="Phobius"/>
    </source>
</evidence>
<dbReference type="RefSeq" id="XP_050944633.1">
    <property type="nucleotide sequence ID" value="XM_051088676.1"/>
</dbReference>
<feature type="region of interest" description="Disordered" evidence="5">
    <location>
        <begin position="302"/>
        <end position="331"/>
    </location>
</feature>
<keyword evidence="8" id="KW-1185">Reference proteome</keyword>
<name>A0ABM3L3M7_CUCME</name>
<accession>A0ABM3L3M7</accession>
<dbReference type="InterPro" id="IPR050186">
    <property type="entry name" value="TPT_transporter"/>
</dbReference>
<feature type="transmembrane region" description="Helical" evidence="6">
    <location>
        <begin position="218"/>
        <end position="238"/>
    </location>
</feature>
<dbReference type="RefSeq" id="XP_050944634.1">
    <property type="nucleotide sequence ID" value="XM_051088677.1"/>
</dbReference>
<sequence>MSSPGKSDHKATLDAASWMFNVVTSVGIIIVNKALMATYGFSFATTLTGLHFATTSLLTFILKQLGYIQDSHLPFLDILKFVIFANFSIVGMNVSLMWNSVGFYQIAKLSMIPVSCFLEVVLDKVQYSRDTKLSILLVLLGVGVCTVTDVSVNMKGFVAAVVAVWSTSLQQYYVHHLQRKYSLGSFNLLGHTAPVQAASLLLLGPFSDYWLTGKRVDAYGFTFMSLAFLILSCTIAVGTNLSQFICIGRFTAVTFQVLGHMKTILVLTLGFIFFGKEGLNLQVVIGMAIAILGMIWYGNASSKPGGKERRSFSSTSSKALKHTGSESSDPDEKITQKFLHVRNITLECVSGRRNLNYWRTLCTNSNLLLVQLLWSL</sequence>
<feature type="transmembrane region" description="Helical" evidence="6">
    <location>
        <begin position="133"/>
        <end position="150"/>
    </location>
</feature>
<evidence type="ECO:0000256" key="4">
    <source>
        <dbReference type="ARBA" id="ARBA00023136"/>
    </source>
</evidence>
<reference evidence="9 10" key="1">
    <citation type="submission" date="2025-05" db="UniProtKB">
        <authorList>
            <consortium name="RefSeq"/>
        </authorList>
    </citation>
    <scope>IDENTIFICATION</scope>
    <source>
        <tissue evidence="9 10">Stem</tissue>
    </source>
</reference>
<keyword evidence="2 6" id="KW-0812">Transmembrane</keyword>
<feature type="domain" description="Sugar phosphate transporter" evidence="7">
    <location>
        <begin position="23"/>
        <end position="297"/>
    </location>
</feature>
<feature type="transmembrane region" description="Helical" evidence="6">
    <location>
        <begin position="250"/>
        <end position="273"/>
    </location>
</feature>
<dbReference type="PANTHER" id="PTHR11132">
    <property type="entry name" value="SOLUTE CARRIER FAMILY 35"/>
    <property type="match status" value="1"/>
</dbReference>
<evidence type="ECO:0000259" key="7">
    <source>
        <dbReference type="Pfam" id="PF03151"/>
    </source>
</evidence>
<comment type="subcellular location">
    <subcellularLocation>
        <location evidence="1">Membrane</location>
        <topology evidence="1">Multi-pass membrane protein</topology>
    </subcellularLocation>
</comment>
<feature type="transmembrane region" description="Helical" evidence="6">
    <location>
        <begin position="186"/>
        <end position="206"/>
    </location>
</feature>
<feature type="transmembrane region" description="Helical" evidence="6">
    <location>
        <begin position="12"/>
        <end position="31"/>
    </location>
</feature>
<keyword evidence="3 6" id="KW-1133">Transmembrane helix</keyword>
<feature type="transmembrane region" description="Helical" evidence="6">
    <location>
        <begin position="74"/>
        <end position="96"/>
    </location>
</feature>
<feature type="transmembrane region" description="Helical" evidence="6">
    <location>
        <begin position="279"/>
        <end position="300"/>
    </location>
</feature>
<dbReference type="GeneID" id="103484678"/>
<dbReference type="Pfam" id="PF03151">
    <property type="entry name" value="TPT"/>
    <property type="match status" value="1"/>
</dbReference>
<gene>
    <name evidence="9 10" type="primary">LOC103484678</name>
</gene>
<dbReference type="Proteomes" id="UP001652600">
    <property type="component" value="Chromosome 8"/>
</dbReference>
<feature type="transmembrane region" description="Helical" evidence="6">
    <location>
        <begin position="37"/>
        <end position="62"/>
    </location>
</feature>
<evidence type="ECO:0000313" key="10">
    <source>
        <dbReference type="RefSeq" id="XP_050944634.1"/>
    </source>
</evidence>
<evidence type="ECO:0000313" key="9">
    <source>
        <dbReference type="RefSeq" id="XP_050944633.1"/>
    </source>
</evidence>
<dbReference type="InterPro" id="IPR004853">
    <property type="entry name" value="Sugar_P_trans_dom"/>
</dbReference>
<evidence type="ECO:0000256" key="1">
    <source>
        <dbReference type="ARBA" id="ARBA00004141"/>
    </source>
</evidence>
<feature type="transmembrane region" description="Helical" evidence="6">
    <location>
        <begin position="156"/>
        <end position="174"/>
    </location>
</feature>
<proteinExistence type="predicted"/>
<evidence type="ECO:0000313" key="8">
    <source>
        <dbReference type="Proteomes" id="UP001652600"/>
    </source>
</evidence>
<organism evidence="8 10">
    <name type="scientific">Cucumis melo</name>
    <name type="common">Muskmelon</name>
    <dbReference type="NCBI Taxonomy" id="3656"/>
    <lineage>
        <taxon>Eukaryota</taxon>
        <taxon>Viridiplantae</taxon>
        <taxon>Streptophyta</taxon>
        <taxon>Embryophyta</taxon>
        <taxon>Tracheophyta</taxon>
        <taxon>Spermatophyta</taxon>
        <taxon>Magnoliopsida</taxon>
        <taxon>eudicotyledons</taxon>
        <taxon>Gunneridae</taxon>
        <taxon>Pentapetalae</taxon>
        <taxon>rosids</taxon>
        <taxon>fabids</taxon>
        <taxon>Cucurbitales</taxon>
        <taxon>Cucurbitaceae</taxon>
        <taxon>Benincaseae</taxon>
        <taxon>Cucumis</taxon>
    </lineage>
</organism>
<evidence type="ECO:0000256" key="5">
    <source>
        <dbReference type="SAM" id="MobiDB-lite"/>
    </source>
</evidence>
<protein>
    <submittedName>
        <fullName evidence="9 10">UDP-rhamnose/UDP-galactose transporter 4 isoform X1</fullName>
    </submittedName>
</protein>
<keyword evidence="4 6" id="KW-0472">Membrane</keyword>
<evidence type="ECO:0000256" key="2">
    <source>
        <dbReference type="ARBA" id="ARBA00022692"/>
    </source>
</evidence>